<evidence type="ECO:0000313" key="2">
    <source>
        <dbReference type="EMBL" id="KAL1873936.1"/>
    </source>
</evidence>
<evidence type="ECO:0000313" key="3">
    <source>
        <dbReference type="Proteomes" id="UP001583177"/>
    </source>
</evidence>
<accession>A0ABR3XD98</accession>
<name>A0ABR3XD98_9PEZI</name>
<protein>
    <submittedName>
        <fullName evidence="2">Uncharacterized protein</fullName>
    </submittedName>
</protein>
<feature type="compositionally biased region" description="Basic and acidic residues" evidence="1">
    <location>
        <begin position="543"/>
        <end position="559"/>
    </location>
</feature>
<dbReference type="Proteomes" id="UP001583177">
    <property type="component" value="Unassembled WGS sequence"/>
</dbReference>
<feature type="region of interest" description="Disordered" evidence="1">
    <location>
        <begin position="470"/>
        <end position="504"/>
    </location>
</feature>
<sequence>MNPFLPDPNGSPATRAPSLRDLRAVRRGQGIPANNPDSPNSDGPDRGSGRYNINMDLDVGFDEHNQVSSYDPDSSSDSEGGEANGIHGANNGPARDMILLHDSKFHADRTDMRVWHELRYVRTLWTRAEEDKLQKDILVITDGCDKHVNANAMLWTACFDRYGAPLSDIFTYGLRPHPANWRLARQKLLSPVFCDHLTSVMVHPIFQGNAVLLRYILQRIICIRVDIHYPPMGTMPDMINADLERVDYLAETLQLEEDSPEERLTTHADAFLFLSQKGGPRFHPDIIMLEGLLNLKFTRDGHYDTAPLDNMPHSRAMFFLQLYDLQFLLSVLDSMSFKRGTSYLPVEKYKSMWLNDTPKINKYVANKLNDLIQQWYVSDERNYRIRYKIKHSNTEQRLYDICEEDFNPAYAWSRYVTPGMRAVLEGDHLTALLPSYSAGSAPDLDAAQAQTGRDAMRAILEGDHLAARSAPYSVSSTSSFDEAQRQGGLHRDRRPRYMGSSAPGFDAAQLRADQDATQSQADQNGFLVRSIEEDSSDTGAPDVAHDDQRGSPSRERTFEAEAEAEASTDSTAEELPAPGVKFTSVQSMSSSEYEDDRQDSPHIPSPRNPGQEFARRFMPRSYGNN</sequence>
<gene>
    <name evidence="2" type="ORF">Daus18300_003808</name>
</gene>
<feature type="compositionally biased region" description="Polar residues" evidence="1">
    <location>
        <begin position="472"/>
        <end position="481"/>
    </location>
</feature>
<reference evidence="2 3" key="1">
    <citation type="journal article" date="2024" name="IMA Fungus">
        <title>IMA Genome - F19 : A genome assembly and annotation guide to empower mycologists, including annotated draft genome sequences of Ceratocystis pirilliformis, Diaporthe australafricana, Fusarium ophioides, Paecilomyces lecythidis, and Sporothrix stenoceras.</title>
        <authorList>
            <person name="Aylward J."/>
            <person name="Wilson A.M."/>
            <person name="Visagie C.M."/>
            <person name="Spraker J."/>
            <person name="Barnes I."/>
            <person name="Buitendag C."/>
            <person name="Ceriani C."/>
            <person name="Del Mar Angel L."/>
            <person name="du Plessis D."/>
            <person name="Fuchs T."/>
            <person name="Gasser K."/>
            <person name="Kramer D."/>
            <person name="Li W."/>
            <person name="Munsamy K."/>
            <person name="Piso A."/>
            <person name="Price J.L."/>
            <person name="Sonnekus B."/>
            <person name="Thomas C."/>
            <person name="van der Nest A."/>
            <person name="van Dijk A."/>
            <person name="van Heerden A."/>
            <person name="van Vuuren N."/>
            <person name="Yilmaz N."/>
            <person name="Duong T.A."/>
            <person name="van der Merwe N.A."/>
            <person name="Wingfield M.J."/>
            <person name="Wingfield B.D."/>
        </authorList>
    </citation>
    <scope>NUCLEOTIDE SEQUENCE [LARGE SCALE GENOMIC DNA]</scope>
    <source>
        <strain evidence="2 3">CMW 18300</strain>
    </source>
</reference>
<comment type="caution">
    <text evidence="2">The sequence shown here is derived from an EMBL/GenBank/DDBJ whole genome shotgun (WGS) entry which is preliminary data.</text>
</comment>
<feature type="region of interest" description="Disordered" evidence="1">
    <location>
        <begin position="532"/>
        <end position="625"/>
    </location>
</feature>
<organism evidence="2 3">
    <name type="scientific">Diaporthe australafricana</name>
    <dbReference type="NCBI Taxonomy" id="127596"/>
    <lineage>
        <taxon>Eukaryota</taxon>
        <taxon>Fungi</taxon>
        <taxon>Dikarya</taxon>
        <taxon>Ascomycota</taxon>
        <taxon>Pezizomycotina</taxon>
        <taxon>Sordariomycetes</taxon>
        <taxon>Sordariomycetidae</taxon>
        <taxon>Diaporthales</taxon>
        <taxon>Diaporthaceae</taxon>
        <taxon>Diaporthe</taxon>
    </lineage>
</organism>
<proteinExistence type="predicted"/>
<evidence type="ECO:0000256" key="1">
    <source>
        <dbReference type="SAM" id="MobiDB-lite"/>
    </source>
</evidence>
<feature type="region of interest" description="Disordered" evidence="1">
    <location>
        <begin position="1"/>
        <end position="91"/>
    </location>
</feature>
<dbReference type="EMBL" id="JAWRVE010000024">
    <property type="protein sequence ID" value="KAL1873936.1"/>
    <property type="molecule type" value="Genomic_DNA"/>
</dbReference>
<keyword evidence="3" id="KW-1185">Reference proteome</keyword>